<keyword evidence="6" id="KW-0560">Oxidoreductase</keyword>
<feature type="region of interest" description="Disordered" evidence="9">
    <location>
        <begin position="575"/>
        <end position="645"/>
    </location>
</feature>
<dbReference type="PANTHER" id="PTHR12117">
    <property type="entry name" value="HISTONE ACETYLTRANSFERASE COMPLEX"/>
    <property type="match status" value="1"/>
</dbReference>
<dbReference type="InterPro" id="IPR005123">
    <property type="entry name" value="Oxoglu/Fe-dep_dioxygenase_dom"/>
</dbReference>
<dbReference type="InterPro" id="IPR019601">
    <property type="entry name" value="Oxoglutarate/Fe-dep_Oase_C"/>
</dbReference>
<dbReference type="Pfam" id="PF13661">
    <property type="entry name" value="2OG-FeII_Oxy_4"/>
    <property type="match status" value="1"/>
</dbReference>
<dbReference type="InterPro" id="IPR006620">
    <property type="entry name" value="Pro_4_hyd_alph"/>
</dbReference>
<accession>A0A835T5N5</accession>
<evidence type="ECO:0000256" key="3">
    <source>
        <dbReference type="ARBA" id="ARBA00022723"/>
    </source>
</evidence>
<comment type="cofactor">
    <cofactor evidence="1">
        <name>L-ascorbate</name>
        <dbReference type="ChEBI" id="CHEBI:38290"/>
    </cofactor>
</comment>
<evidence type="ECO:0000313" key="11">
    <source>
        <dbReference type="EMBL" id="KAG2437477.1"/>
    </source>
</evidence>
<feature type="compositionally biased region" description="Gly residues" evidence="9">
    <location>
        <begin position="585"/>
        <end position="645"/>
    </location>
</feature>
<organism evidence="11 12">
    <name type="scientific">Chlamydomonas incerta</name>
    <dbReference type="NCBI Taxonomy" id="51695"/>
    <lineage>
        <taxon>Eukaryota</taxon>
        <taxon>Viridiplantae</taxon>
        <taxon>Chlorophyta</taxon>
        <taxon>core chlorophytes</taxon>
        <taxon>Chlorophyceae</taxon>
        <taxon>CS clade</taxon>
        <taxon>Chlamydomonadales</taxon>
        <taxon>Chlamydomonadaceae</taxon>
        <taxon>Chlamydomonas</taxon>
    </lineage>
</organism>
<protein>
    <recommendedName>
        <fullName evidence="10">Fe2OG dioxygenase domain-containing protein</fullName>
    </recommendedName>
</protein>
<dbReference type="OrthoDB" id="430522at2759"/>
<feature type="region of interest" description="Disordered" evidence="9">
    <location>
        <begin position="1"/>
        <end position="47"/>
    </location>
</feature>
<dbReference type="Gene3D" id="3.60.130.20">
    <property type="entry name" value="Oxoglutarate/iron-dependent oxygenase, C-terminal degradation domain"/>
    <property type="match status" value="1"/>
</dbReference>
<evidence type="ECO:0000256" key="5">
    <source>
        <dbReference type="ARBA" id="ARBA00022964"/>
    </source>
</evidence>
<dbReference type="Gene3D" id="2.60.120.620">
    <property type="entry name" value="q2cbj1_9rhob like domain"/>
    <property type="match status" value="1"/>
</dbReference>
<proteinExistence type="inferred from homology"/>
<dbReference type="Pfam" id="PF10637">
    <property type="entry name" value="Ofd1_CTDD"/>
    <property type="match status" value="1"/>
</dbReference>
<dbReference type="InterPro" id="IPR039558">
    <property type="entry name" value="TPA1/OFD1_N"/>
</dbReference>
<dbReference type="GO" id="GO:0005506">
    <property type="term" value="F:iron ion binding"/>
    <property type="evidence" value="ECO:0007669"/>
    <property type="project" value="InterPro"/>
</dbReference>
<evidence type="ECO:0000256" key="1">
    <source>
        <dbReference type="ARBA" id="ARBA00001961"/>
    </source>
</evidence>
<dbReference type="PANTHER" id="PTHR12117:SF0">
    <property type="entry name" value="PROLYL 3-HYDROXYLASE OGFOD1"/>
    <property type="match status" value="1"/>
</dbReference>
<sequence>MSPSKKTAAANGAAATAAAAADEAAAAAPPPAKKLKPAPPPPAAGTAGGYPLEAGIVNPETLAAAKDFAVKYQNAQPYKHTQLVNPFNPDLLRQVRDEIINNIDATYKETDLFKLFQTGDMGNLDQLDPDTAAKLPGLMKLKRALYSDEFREFVTTVTGCGGLHTRTDCSCNVYAYGCHLLCHDDVIANRRVSWIIYLSDPDDPWTAEDGGALELFPLLDGGKHTPAPNPSVSHLPTFNTMAFFTVTPGVSFHSVQEVFTDAKPRMSISGWYHGDTPPEGADKASLAQLQQRVRDEAVVQHTPIEGGEGALSDEDLGKLIRWVNPVYLDEGSWPKIAARFAEEGSVQLHNFIKKGVAEKIVAACIAEDAADGLGGKQLPRYEAGCRDGWAPAGPPHKQRYLRYGGAGEPAEGEGAGALLERVRRQLLCSPAFARLLKAFTSITMLGQAGETRRFRPGMDYTVAHYGILTTDPRLDVVLTFVDDATDEAASAWQAGEVGGFEAYLLAEEEAHEGGAEEVYRVNADAEESGVLNVNAAANTLNLVLRDEGLMRFVKYVSFAAPGSRWDVAMEFLPEDDSDDEEEEGGGGGGGGGGKEGGGQEGGGEGGGKEGGGAGEGGGGRQEVGGTQGAQGGGGGGGGGGGARRV</sequence>
<dbReference type="GO" id="GO:0031543">
    <property type="term" value="F:peptidyl-proline dioxygenase activity"/>
    <property type="evidence" value="ECO:0007669"/>
    <property type="project" value="UniProtKB-ARBA"/>
</dbReference>
<dbReference type="AlphaFoldDB" id="A0A835T5N5"/>
<evidence type="ECO:0000256" key="6">
    <source>
        <dbReference type="ARBA" id="ARBA00023002"/>
    </source>
</evidence>
<evidence type="ECO:0000256" key="9">
    <source>
        <dbReference type="SAM" id="MobiDB-lite"/>
    </source>
</evidence>
<feature type="compositionally biased region" description="Low complexity" evidence="9">
    <location>
        <begin position="1"/>
        <end position="27"/>
    </location>
</feature>
<dbReference type="GO" id="GO:0031418">
    <property type="term" value="F:L-ascorbic acid binding"/>
    <property type="evidence" value="ECO:0007669"/>
    <property type="project" value="UniProtKB-KW"/>
</dbReference>
<keyword evidence="3" id="KW-0479">Metal-binding</keyword>
<dbReference type="SMART" id="SM00702">
    <property type="entry name" value="P4Hc"/>
    <property type="match status" value="1"/>
</dbReference>
<evidence type="ECO:0000256" key="8">
    <source>
        <dbReference type="ARBA" id="ARBA00047444"/>
    </source>
</evidence>
<gene>
    <name evidence="11" type="ORF">HXX76_006127</name>
</gene>
<dbReference type="Proteomes" id="UP000650467">
    <property type="component" value="Unassembled WGS sequence"/>
</dbReference>
<evidence type="ECO:0000256" key="7">
    <source>
        <dbReference type="ARBA" id="ARBA00023004"/>
    </source>
</evidence>
<evidence type="ECO:0000259" key="10">
    <source>
        <dbReference type="PROSITE" id="PS51471"/>
    </source>
</evidence>
<keyword evidence="5" id="KW-0223">Dioxygenase</keyword>
<reference evidence="11" key="1">
    <citation type="journal article" date="2020" name="bioRxiv">
        <title>Comparative genomics of Chlamydomonas.</title>
        <authorList>
            <person name="Craig R.J."/>
            <person name="Hasan A.R."/>
            <person name="Ness R.W."/>
            <person name="Keightley P.D."/>
        </authorList>
    </citation>
    <scope>NUCLEOTIDE SEQUENCE</scope>
    <source>
        <strain evidence="11">SAG 7.73</strain>
    </source>
</reference>
<evidence type="ECO:0000313" key="12">
    <source>
        <dbReference type="Proteomes" id="UP000650467"/>
    </source>
</evidence>
<feature type="domain" description="Fe2OG dioxygenase" evidence="10">
    <location>
        <begin position="165"/>
        <end position="274"/>
    </location>
</feature>
<keyword evidence="7" id="KW-0408">Iron</keyword>
<feature type="compositionally biased region" description="Acidic residues" evidence="9">
    <location>
        <begin position="575"/>
        <end position="584"/>
    </location>
</feature>
<evidence type="ECO:0000256" key="4">
    <source>
        <dbReference type="ARBA" id="ARBA00022896"/>
    </source>
</evidence>
<dbReference type="InterPro" id="IPR051842">
    <property type="entry name" value="uS12_prolyl_hydroxylase"/>
</dbReference>
<dbReference type="InterPro" id="IPR043044">
    <property type="entry name" value="TPA1/Ofd1_C"/>
</dbReference>
<comment type="similarity">
    <text evidence="2">Belongs to the TPA1 family.</text>
</comment>
<keyword evidence="4" id="KW-0847">Vitamin C</keyword>
<keyword evidence="12" id="KW-1185">Reference proteome</keyword>
<dbReference type="EMBL" id="JAEHOC010000011">
    <property type="protein sequence ID" value="KAG2437477.1"/>
    <property type="molecule type" value="Genomic_DNA"/>
</dbReference>
<dbReference type="PROSITE" id="PS51471">
    <property type="entry name" value="FE2OG_OXY"/>
    <property type="match status" value="1"/>
</dbReference>
<comment type="catalytic activity">
    <reaction evidence="8">
        <text>[ribosomal protein uS12]-L-proline + 2-oxoglutarate + O2 = [ribosomal protein uS12]-(3S)-3-hydroxy-L-proline + succinate + CO2</text>
        <dbReference type="Rhea" id="RHEA:54156"/>
        <dbReference type="Rhea" id="RHEA-COMP:13816"/>
        <dbReference type="Rhea" id="RHEA-COMP:13818"/>
        <dbReference type="ChEBI" id="CHEBI:15379"/>
        <dbReference type="ChEBI" id="CHEBI:16526"/>
        <dbReference type="ChEBI" id="CHEBI:16810"/>
        <dbReference type="ChEBI" id="CHEBI:30031"/>
        <dbReference type="ChEBI" id="CHEBI:50342"/>
        <dbReference type="ChEBI" id="CHEBI:85428"/>
    </reaction>
</comment>
<evidence type="ECO:0000256" key="2">
    <source>
        <dbReference type="ARBA" id="ARBA00007443"/>
    </source>
</evidence>
<comment type="caution">
    <text evidence="11">The sequence shown here is derived from an EMBL/GenBank/DDBJ whole genome shotgun (WGS) entry which is preliminary data.</text>
</comment>
<name>A0A835T5N5_CHLIN</name>
<feature type="compositionally biased region" description="Pro residues" evidence="9">
    <location>
        <begin position="28"/>
        <end position="43"/>
    </location>
</feature>